<dbReference type="InterPro" id="IPR024075">
    <property type="entry name" value="DNA-dir_RNA_pol_helix_hairp_sf"/>
</dbReference>
<evidence type="ECO:0000256" key="1">
    <source>
        <dbReference type="ARBA" id="ARBA00004026"/>
    </source>
</evidence>
<evidence type="ECO:0000256" key="10">
    <source>
        <dbReference type="ARBA" id="ARBA00048552"/>
    </source>
</evidence>
<dbReference type="SUPFAM" id="SSF56672">
    <property type="entry name" value="DNA/RNA polymerases"/>
    <property type="match status" value="1"/>
</dbReference>
<sequence>MLVWAATKRVPRDVIRHHNSLPLSGSGSLLSSRLSSSPLGGDLQSRRPSSNSRALKTLNAIVQGQSQSIRGYSTATPPFAAPHAEAYAPSRSINPKSNNRLSHELQPLDTSKVIILDTPDDPADTESQVRGKDKNEYIALFSVCLESGHIARASKMLMHMSLLMAKDAPILLNAHNLFLKAILERSNKSEDLKVFFMWYEKMKVEYEIAGDTNTFALILKASLKYEPEAGQTYINKYIQQWKATGNSIGDVLVDPVLTDEEVIKIAKIAFLRVSELHESHRRLFDTVPQRELPEIKSVSSRGHGLAAIQQSIRSLVDPKYMPESFSISGQENLALQIERQRLLEEDAWESAQDRWKKDHETMRARGVLAVNSSLNSLLWEWHQSFVPLIIEELNKVRIAESEPRALGAQDRCLYGPFLRMLPPNKVAAIVMVELLKVHNSSAGALKTSKAVMHVGNMLEAEYLAQEIQRKENKEIFANVRNKENIGEIFQNDKILWAKLIREAREAVPQDMQSGGQLLPEWPVKIKAKLGAVLLTMLLHCAKAPVRKINKDGESVELPIPAFYHTYKYIKGKKLGLITLDSTLLKRLGTEDLRQGFLGRNLPMVVPPREWKSWERGGYYYTQSKAVRTKGAREQTDYVKTASERGDLNELFASLDVLGKTAWRINKKVFDVVIEVWNSEEEFGDIPPAAKELVLPPEPETNLNPQVRYEWLQSVRAMQVEAMNNHSKRCSVNFKVEIARAFLYDKFYFPHNVDFRGRAYPIPPNLNHIGDDLSRGLLQFDKGKPLGENGFKWLKIHLANLCGFDKASFEDRAAYADEHREDIIDSATDPLGGKRWWLKAEDPWQTLATCFSLKEIYECEDPTKYICHIPVAQDGTCNGLQHYAALGGDMMGAAQVNLIPAEKPSDVYTGVSQLVTAAVKRDAENGIEMAKILHDKISRKVVKQTVMTNVYGVTFVGAKEQILSQLKDLPSLAEYKQANSKFSLPHMALYLTNKVFDSISTMFYGASRIQEWLGSSAKRISLSVSPRQIDQSMLSEEDTPAPKKPKRKSKKDDGDAELPPSRKKKDIHFMTSVVWTTPLRLPVVQPYRHDKVQLVITNLQNVYITDPSVIDEINSRKQMMAFPPNFIHSLDATHMLLSAKRCHDEDLTFASVHDSFWTHPSDVDTLNRILREAFIDLHSSEVMNNLKAEFEVRYKGHMYLASLDAAHPISAAVKELRDNYSRDVLGKKVTARGPAALTMLEDLHWERKRAVLLESENEEERKMGEEMITPSVLVERMGGLGSLGEETPEEAEPEHPEGEDHDLELHTLNPVLADSETAVDETMSPNLAGDEELEEDILSPENTRKASKPKPNVTRIWMPLKFSDLPPKGEFKVEDLKGSKYFFS</sequence>
<evidence type="ECO:0000256" key="4">
    <source>
        <dbReference type="ARBA" id="ARBA00022478"/>
    </source>
</evidence>
<evidence type="ECO:0000313" key="15">
    <source>
        <dbReference type="Proteomes" id="UP000277580"/>
    </source>
</evidence>
<evidence type="ECO:0000256" key="9">
    <source>
        <dbReference type="ARBA" id="ARBA00023163"/>
    </source>
</evidence>
<protein>
    <recommendedName>
        <fullName evidence="11">DNA-directed RNA polymerase</fullName>
        <ecNumber evidence="11">2.7.7.6</ecNumber>
    </recommendedName>
</protein>
<organism evidence="14 15">
    <name type="scientific">Morchella conica CCBAS932</name>
    <dbReference type="NCBI Taxonomy" id="1392247"/>
    <lineage>
        <taxon>Eukaryota</taxon>
        <taxon>Fungi</taxon>
        <taxon>Dikarya</taxon>
        <taxon>Ascomycota</taxon>
        <taxon>Pezizomycotina</taxon>
        <taxon>Pezizomycetes</taxon>
        <taxon>Pezizales</taxon>
        <taxon>Morchellaceae</taxon>
        <taxon>Morchella</taxon>
    </lineage>
</organism>
<evidence type="ECO:0000259" key="13">
    <source>
        <dbReference type="SMART" id="SM01311"/>
    </source>
</evidence>
<dbReference type="InParanoid" id="A0A3N4L2L9"/>
<evidence type="ECO:0000256" key="2">
    <source>
        <dbReference type="ARBA" id="ARBA00004173"/>
    </source>
</evidence>
<keyword evidence="6 11" id="KW-0548">Nucleotidyltransferase</keyword>
<dbReference type="InterPro" id="IPR046950">
    <property type="entry name" value="DNA-dir_Rpol_C_phage-type"/>
</dbReference>
<dbReference type="InterPro" id="IPR037159">
    <property type="entry name" value="RNA_POL_N_sf"/>
</dbReference>
<dbReference type="SMART" id="SM01311">
    <property type="entry name" value="RPOL_N"/>
    <property type="match status" value="1"/>
</dbReference>
<dbReference type="EMBL" id="ML119107">
    <property type="protein sequence ID" value="RPB17083.1"/>
    <property type="molecule type" value="Genomic_DNA"/>
</dbReference>
<dbReference type="PROSITE" id="PS00900">
    <property type="entry name" value="RNA_POL_PHAGE_1"/>
    <property type="match status" value="1"/>
</dbReference>
<evidence type="ECO:0000256" key="3">
    <source>
        <dbReference type="ARBA" id="ARBA00009493"/>
    </source>
</evidence>
<dbReference type="GO" id="GO:0006390">
    <property type="term" value="P:mitochondrial transcription"/>
    <property type="evidence" value="ECO:0007669"/>
    <property type="project" value="TreeGrafter"/>
</dbReference>
<dbReference type="FunFam" id="1.10.150.20:FF:000041">
    <property type="entry name" value="DNA-directed RNA polymerase"/>
    <property type="match status" value="1"/>
</dbReference>
<comment type="catalytic activity">
    <reaction evidence="10 11">
        <text>RNA(n) + a ribonucleoside 5'-triphosphate = RNA(n+1) + diphosphate</text>
        <dbReference type="Rhea" id="RHEA:21248"/>
        <dbReference type="Rhea" id="RHEA-COMP:14527"/>
        <dbReference type="Rhea" id="RHEA-COMP:17342"/>
        <dbReference type="ChEBI" id="CHEBI:33019"/>
        <dbReference type="ChEBI" id="CHEBI:61557"/>
        <dbReference type="ChEBI" id="CHEBI:140395"/>
        <dbReference type="EC" id="2.7.7.6"/>
    </reaction>
</comment>
<dbReference type="STRING" id="1392247.A0A3N4L2L9"/>
<accession>A0A3N4L2L9</accession>
<dbReference type="Gene3D" id="1.10.287.260">
    <property type="match status" value="1"/>
</dbReference>
<reference evidence="14 15" key="1">
    <citation type="journal article" date="2018" name="Nat. Ecol. Evol.">
        <title>Pezizomycetes genomes reveal the molecular basis of ectomycorrhizal truffle lifestyle.</title>
        <authorList>
            <person name="Murat C."/>
            <person name="Payen T."/>
            <person name="Noel B."/>
            <person name="Kuo A."/>
            <person name="Morin E."/>
            <person name="Chen J."/>
            <person name="Kohler A."/>
            <person name="Krizsan K."/>
            <person name="Balestrini R."/>
            <person name="Da Silva C."/>
            <person name="Montanini B."/>
            <person name="Hainaut M."/>
            <person name="Levati E."/>
            <person name="Barry K.W."/>
            <person name="Belfiori B."/>
            <person name="Cichocki N."/>
            <person name="Clum A."/>
            <person name="Dockter R.B."/>
            <person name="Fauchery L."/>
            <person name="Guy J."/>
            <person name="Iotti M."/>
            <person name="Le Tacon F."/>
            <person name="Lindquist E.A."/>
            <person name="Lipzen A."/>
            <person name="Malagnac F."/>
            <person name="Mello A."/>
            <person name="Molinier V."/>
            <person name="Miyauchi S."/>
            <person name="Poulain J."/>
            <person name="Riccioni C."/>
            <person name="Rubini A."/>
            <person name="Sitrit Y."/>
            <person name="Splivallo R."/>
            <person name="Traeger S."/>
            <person name="Wang M."/>
            <person name="Zifcakova L."/>
            <person name="Wipf D."/>
            <person name="Zambonelli A."/>
            <person name="Paolocci F."/>
            <person name="Nowrousian M."/>
            <person name="Ottonello S."/>
            <person name="Baldrian P."/>
            <person name="Spatafora J.W."/>
            <person name="Henrissat B."/>
            <person name="Nagy L.G."/>
            <person name="Aury J.M."/>
            <person name="Wincker P."/>
            <person name="Grigoriev I.V."/>
            <person name="Bonfante P."/>
            <person name="Martin F.M."/>
        </authorList>
    </citation>
    <scope>NUCLEOTIDE SEQUENCE [LARGE SCALE GENOMIC DNA]</scope>
    <source>
        <strain evidence="14 15">CCBAS932</strain>
    </source>
</reference>
<dbReference type="PROSITE" id="PS00489">
    <property type="entry name" value="RNA_POL_PHAGE_2"/>
    <property type="match status" value="1"/>
</dbReference>
<keyword evidence="7" id="KW-0809">Transit peptide</keyword>
<dbReference type="InterPro" id="IPR043502">
    <property type="entry name" value="DNA/RNA_pol_sf"/>
</dbReference>
<feature type="region of interest" description="Disordered" evidence="12">
    <location>
        <begin position="1027"/>
        <end position="1061"/>
    </location>
</feature>
<dbReference type="PANTHER" id="PTHR10102">
    <property type="entry name" value="DNA-DIRECTED RNA POLYMERASE, MITOCHONDRIAL"/>
    <property type="match status" value="1"/>
</dbReference>
<dbReference type="Gene3D" id="1.10.1320.10">
    <property type="entry name" value="DNA-directed RNA polymerase, N-terminal domain"/>
    <property type="match status" value="1"/>
</dbReference>
<dbReference type="Gene3D" id="1.10.150.20">
    <property type="entry name" value="5' to 3' exonuclease, C-terminal subdomain"/>
    <property type="match status" value="1"/>
</dbReference>
<keyword evidence="4 11" id="KW-0240">DNA-directed RNA polymerase</keyword>
<evidence type="ECO:0000256" key="12">
    <source>
        <dbReference type="SAM" id="MobiDB-lite"/>
    </source>
</evidence>
<comment type="function">
    <text evidence="1 11">DNA-dependent RNA polymerase catalyzes the transcription of DNA into RNA using the four ribonucleoside triphosphates as substrates.</text>
</comment>
<evidence type="ECO:0000256" key="8">
    <source>
        <dbReference type="ARBA" id="ARBA00023128"/>
    </source>
</evidence>
<feature type="region of interest" description="Disordered" evidence="12">
    <location>
        <begin position="1280"/>
        <end position="1300"/>
    </location>
</feature>
<dbReference type="InterPro" id="IPR029262">
    <property type="entry name" value="RPOL_N"/>
</dbReference>
<keyword evidence="9 11" id="KW-0804">Transcription</keyword>
<dbReference type="Pfam" id="PF00940">
    <property type="entry name" value="RNA_pol"/>
    <property type="match status" value="1"/>
</dbReference>
<dbReference type="GO" id="GO:0034245">
    <property type="term" value="C:mitochondrial DNA-directed RNA polymerase complex"/>
    <property type="evidence" value="ECO:0007669"/>
    <property type="project" value="TreeGrafter"/>
</dbReference>
<dbReference type="InterPro" id="IPR002092">
    <property type="entry name" value="DNA-dir_Rpol_phage-type"/>
</dbReference>
<evidence type="ECO:0000256" key="11">
    <source>
        <dbReference type="RuleBase" id="RU003805"/>
    </source>
</evidence>
<keyword evidence="15" id="KW-1185">Reference proteome</keyword>
<keyword evidence="8" id="KW-0496">Mitochondrion</keyword>
<gene>
    <name evidence="14" type="ORF">P167DRAFT_499834</name>
</gene>
<dbReference type="Gene3D" id="1.10.287.280">
    <property type="match status" value="1"/>
</dbReference>
<evidence type="ECO:0000313" key="14">
    <source>
        <dbReference type="EMBL" id="RPB17083.1"/>
    </source>
</evidence>
<dbReference type="PANTHER" id="PTHR10102:SF0">
    <property type="entry name" value="DNA-DIRECTED RNA POLYMERASE, MITOCHONDRIAL"/>
    <property type="match status" value="1"/>
</dbReference>
<dbReference type="GO" id="GO:0001018">
    <property type="term" value="F:mitochondrial promoter sequence-specific DNA binding"/>
    <property type="evidence" value="ECO:0007669"/>
    <property type="project" value="TreeGrafter"/>
</dbReference>
<feature type="region of interest" description="Disordered" evidence="12">
    <location>
        <begin position="18"/>
        <end position="51"/>
    </location>
</feature>
<evidence type="ECO:0000256" key="6">
    <source>
        <dbReference type="ARBA" id="ARBA00022695"/>
    </source>
</evidence>
<feature type="region of interest" description="Disordered" evidence="12">
    <location>
        <begin position="1315"/>
        <end position="1352"/>
    </location>
</feature>
<proteinExistence type="inferred from homology"/>
<dbReference type="EC" id="2.7.7.6" evidence="11"/>
<comment type="subcellular location">
    <subcellularLocation>
        <location evidence="2">Mitochondrion</location>
    </subcellularLocation>
</comment>
<evidence type="ECO:0000256" key="7">
    <source>
        <dbReference type="ARBA" id="ARBA00022946"/>
    </source>
</evidence>
<feature type="compositionally biased region" description="Low complexity" evidence="12">
    <location>
        <begin position="20"/>
        <end position="41"/>
    </location>
</feature>
<dbReference type="GO" id="GO:0003899">
    <property type="term" value="F:DNA-directed RNA polymerase activity"/>
    <property type="evidence" value="ECO:0007669"/>
    <property type="project" value="UniProtKB-EC"/>
</dbReference>
<dbReference type="FunCoup" id="A0A3N4L2L9">
    <property type="interactions" value="254"/>
</dbReference>
<dbReference type="FunFam" id="1.10.287.280:FF:000001">
    <property type="entry name" value="DNA-directed RNA polymerase"/>
    <property type="match status" value="1"/>
</dbReference>
<feature type="compositionally biased region" description="Acidic residues" evidence="12">
    <location>
        <begin position="1328"/>
        <end position="1337"/>
    </location>
</feature>
<feature type="domain" description="DNA-directed RNA polymerase N-terminal" evidence="13">
    <location>
        <begin position="338"/>
        <end position="659"/>
    </location>
</feature>
<keyword evidence="5 11" id="KW-0808">Transferase</keyword>
<comment type="similarity">
    <text evidence="3 11">Belongs to the phage and mitochondrial RNA polymerase family.</text>
</comment>
<dbReference type="Pfam" id="PF14700">
    <property type="entry name" value="RPOL_N"/>
    <property type="match status" value="1"/>
</dbReference>
<dbReference type="Proteomes" id="UP000277580">
    <property type="component" value="Unassembled WGS sequence"/>
</dbReference>
<evidence type="ECO:0000256" key="5">
    <source>
        <dbReference type="ARBA" id="ARBA00022679"/>
    </source>
</evidence>
<name>A0A3N4L2L9_9PEZI</name>
<dbReference type="OrthoDB" id="276422at2759"/>